<reference evidence="1 2" key="1">
    <citation type="submission" date="2020-07" db="EMBL/GenBank/DDBJ databases">
        <title>Sequencing the genomes of 1000 actinobacteria strains.</title>
        <authorList>
            <person name="Klenk H.-P."/>
        </authorList>
    </citation>
    <scope>NUCLEOTIDE SEQUENCE [LARGE SCALE GENOMIC DNA]</scope>
    <source>
        <strain evidence="1 2">DSM 102047</strain>
    </source>
</reference>
<name>A0A7Y9LVQ5_9MICC</name>
<dbReference type="EMBL" id="JACBYQ010000002">
    <property type="protein sequence ID" value="NYE96461.1"/>
    <property type="molecule type" value="Genomic_DNA"/>
</dbReference>
<sequence>MGAVADLKLFKLKKVTILIKIDTYPNQRIILIKFLGSRAAELQCIQKVSLERRILHKKVCLSVLMDPRPAIPGDRFYQFDE</sequence>
<gene>
    <name evidence="1" type="ORF">FHU41_002711</name>
</gene>
<evidence type="ECO:0000313" key="2">
    <source>
        <dbReference type="Proteomes" id="UP000521748"/>
    </source>
</evidence>
<keyword evidence="2" id="KW-1185">Reference proteome</keyword>
<proteinExistence type="predicted"/>
<accession>A0A7Y9LVQ5</accession>
<evidence type="ECO:0000313" key="1">
    <source>
        <dbReference type="EMBL" id="NYE96461.1"/>
    </source>
</evidence>
<dbReference type="AlphaFoldDB" id="A0A7Y9LVQ5"/>
<protein>
    <submittedName>
        <fullName evidence="1">Uncharacterized protein</fullName>
    </submittedName>
</protein>
<comment type="caution">
    <text evidence="1">The sequence shown here is derived from an EMBL/GenBank/DDBJ whole genome shotgun (WGS) entry which is preliminary data.</text>
</comment>
<dbReference type="Proteomes" id="UP000521748">
    <property type="component" value="Unassembled WGS sequence"/>
</dbReference>
<organism evidence="1 2">
    <name type="scientific">Psychromicrobium silvestre</name>
    <dbReference type="NCBI Taxonomy" id="1645614"/>
    <lineage>
        <taxon>Bacteria</taxon>
        <taxon>Bacillati</taxon>
        <taxon>Actinomycetota</taxon>
        <taxon>Actinomycetes</taxon>
        <taxon>Micrococcales</taxon>
        <taxon>Micrococcaceae</taxon>
        <taxon>Psychromicrobium</taxon>
    </lineage>
</organism>